<reference evidence="2" key="1">
    <citation type="submission" date="2018-05" db="EMBL/GenBank/DDBJ databases">
        <authorList>
            <person name="Lanie J.A."/>
            <person name="Ng W.-L."/>
            <person name="Kazmierczak K.M."/>
            <person name="Andrzejewski T.M."/>
            <person name="Davidsen T.M."/>
            <person name="Wayne K.J."/>
            <person name="Tettelin H."/>
            <person name="Glass J.I."/>
            <person name="Rusch D."/>
            <person name="Podicherti R."/>
            <person name="Tsui H.-C.T."/>
            <person name="Winkler M.E."/>
        </authorList>
    </citation>
    <scope>NUCLEOTIDE SEQUENCE</scope>
</reference>
<dbReference type="SUPFAM" id="SSF53300">
    <property type="entry name" value="vWA-like"/>
    <property type="match status" value="1"/>
</dbReference>
<dbReference type="AlphaFoldDB" id="A0A382H9U2"/>
<organism evidence="2">
    <name type="scientific">marine metagenome</name>
    <dbReference type="NCBI Taxonomy" id="408172"/>
    <lineage>
        <taxon>unclassified sequences</taxon>
        <taxon>metagenomes</taxon>
        <taxon>ecological metagenomes</taxon>
    </lineage>
</organism>
<evidence type="ECO:0000256" key="1">
    <source>
        <dbReference type="SAM" id="MobiDB-lite"/>
    </source>
</evidence>
<proteinExistence type="predicted"/>
<evidence type="ECO:0000313" key="2">
    <source>
        <dbReference type="EMBL" id="SVB84050.1"/>
    </source>
</evidence>
<name>A0A382H9U2_9ZZZZ</name>
<sequence length="277" mass="31717">MHNLMMFGETLRKIGLDVGSSNMLDLVRSLEHIPIGRKQDFQQAARSILVHRKQDFPLFDEAFEVFWRKPASGQTTRDLRSLGEQRRYRNPQVFPPTGGDGGQESGSDGEDDEAGDRVDLTRTYSAREVLRGKDFSDFSGLEIAEAKRVMAELSWDLGNRRTRRTTPGDGERIDLRQTMRRNLKYGGELLELPRRERKVKPRPLVLICDVSGSMERYTRMLLHFIHGIARGQQQVEAFLFATRLTRVTRYMNYRGIDQSVTEVSRAVPDWAGGTRIG</sequence>
<feature type="region of interest" description="Disordered" evidence="1">
    <location>
        <begin position="76"/>
        <end position="118"/>
    </location>
</feature>
<feature type="non-terminal residue" evidence="2">
    <location>
        <position position="277"/>
    </location>
</feature>
<dbReference type="InterPro" id="IPR036465">
    <property type="entry name" value="vWFA_dom_sf"/>
</dbReference>
<dbReference type="InterPro" id="IPR008912">
    <property type="entry name" value="Uncharacterised_CoxE"/>
</dbReference>
<protein>
    <recommendedName>
        <fullName evidence="3">VWA domain-containing protein</fullName>
    </recommendedName>
</protein>
<gene>
    <name evidence="2" type="ORF">METZ01_LOCUS236904</name>
</gene>
<accession>A0A382H9U2</accession>
<dbReference type="EMBL" id="UINC01060008">
    <property type="protein sequence ID" value="SVB84050.1"/>
    <property type="molecule type" value="Genomic_DNA"/>
</dbReference>
<evidence type="ECO:0008006" key="3">
    <source>
        <dbReference type="Google" id="ProtNLM"/>
    </source>
</evidence>
<dbReference type="PANTHER" id="PTHR39338:SF6">
    <property type="entry name" value="BLL5662 PROTEIN"/>
    <property type="match status" value="1"/>
</dbReference>
<dbReference type="Pfam" id="PF05762">
    <property type="entry name" value="VWA_CoxE"/>
    <property type="match status" value="1"/>
</dbReference>
<feature type="compositionally biased region" description="Basic and acidic residues" evidence="1">
    <location>
        <begin position="77"/>
        <end position="87"/>
    </location>
</feature>
<dbReference type="PANTHER" id="PTHR39338">
    <property type="entry name" value="BLL5662 PROTEIN-RELATED"/>
    <property type="match status" value="1"/>
</dbReference>